<accession>A0A6J5NG88</accession>
<dbReference type="Pfam" id="PF03237">
    <property type="entry name" value="Terminase_6N"/>
    <property type="match status" value="1"/>
</dbReference>
<dbReference type="EMBL" id="LR797016">
    <property type="protein sequence ID" value="CAB4181788.1"/>
    <property type="molecule type" value="Genomic_DNA"/>
</dbReference>
<proteinExistence type="predicted"/>
<protein>
    <submittedName>
        <fullName evidence="1">Terminase-like family</fullName>
    </submittedName>
</protein>
<dbReference type="Gene3D" id="3.40.50.300">
    <property type="entry name" value="P-loop containing nucleotide triphosphate hydrolases"/>
    <property type="match status" value="1"/>
</dbReference>
<sequence>MTAAPLETQNIVFKPNAGPQSIFLAASEREVLYGGSAGGGKSYAMLADPLRYMGHPQFSGLLLRHTTEELRELIWKSQEMYPKIYPGIKWSERKMQWQAPSGARLWMSYLDRDEDVLRYQGLAFSWIGFDELTQWHTPFAWNYMRSRLRTPAADLPIFMRATTNPGGPGHAWVKKMFIDPSPARKAFNATDIETGQTMLYPKGHSKEGQPLFKRRFIPAMLADNPYLAESGDYETMLLSLPEQQRKQLLEGNWDVAEGAAFPEFNRAIHVIEPFDIPQNWTRFRSGDYGYGSYSAIVWFAVSPSDQLIIYRELYVSKVLAIDLAKMINQIEAKDGTIRYGVLDSSCWAKRGDNGPSIAEQMILEGCRWRPADRSAGSRVAGKQQLHRRLQTDPFTNMPKMVITSNCINVIAQLPVIPLDKRNSEDIDTKSEDHLYDAVRYGIMSRPRSSIWDYNPATSKAAGMPISDKTFGY</sequence>
<gene>
    <name evidence="2" type="ORF">UFOVP1067_69</name>
    <name evidence="1" type="ORF">UFOVP662_69</name>
</gene>
<name>A0A6J5NG88_9CAUD</name>
<dbReference type="InterPro" id="IPR027417">
    <property type="entry name" value="P-loop_NTPase"/>
</dbReference>
<reference evidence="1" key="1">
    <citation type="submission" date="2020-04" db="EMBL/GenBank/DDBJ databases">
        <authorList>
            <person name="Chiriac C."/>
            <person name="Salcher M."/>
            <person name="Ghai R."/>
            <person name="Kavagutti S V."/>
        </authorList>
    </citation>
    <scope>NUCLEOTIDE SEQUENCE</scope>
</reference>
<evidence type="ECO:0000313" key="1">
    <source>
        <dbReference type="EMBL" id="CAB4156531.1"/>
    </source>
</evidence>
<organism evidence="1">
    <name type="scientific">uncultured Caudovirales phage</name>
    <dbReference type="NCBI Taxonomy" id="2100421"/>
    <lineage>
        <taxon>Viruses</taxon>
        <taxon>Duplodnaviria</taxon>
        <taxon>Heunggongvirae</taxon>
        <taxon>Uroviricota</taxon>
        <taxon>Caudoviricetes</taxon>
        <taxon>Peduoviridae</taxon>
        <taxon>Maltschvirus</taxon>
        <taxon>Maltschvirus maltsch</taxon>
    </lineage>
</organism>
<evidence type="ECO:0000313" key="2">
    <source>
        <dbReference type="EMBL" id="CAB4181788.1"/>
    </source>
</evidence>
<dbReference type="EMBL" id="LR796635">
    <property type="protein sequence ID" value="CAB4156531.1"/>
    <property type="molecule type" value="Genomic_DNA"/>
</dbReference>
<dbReference type="Gene3D" id="3.30.420.280">
    <property type="match status" value="1"/>
</dbReference>